<evidence type="ECO:0000256" key="5">
    <source>
        <dbReference type="ARBA" id="ARBA00049880"/>
    </source>
</evidence>
<keyword evidence="1" id="KW-0678">Repressor</keyword>
<dbReference type="InterPro" id="IPR000182">
    <property type="entry name" value="GNAT_dom"/>
</dbReference>
<dbReference type="GO" id="GO:0016747">
    <property type="term" value="F:acyltransferase activity, transferring groups other than amino-acyl groups"/>
    <property type="evidence" value="ECO:0007669"/>
    <property type="project" value="InterPro"/>
</dbReference>
<accession>A0A316EC49</accession>
<dbReference type="Proteomes" id="UP000245489">
    <property type="component" value="Unassembled WGS sequence"/>
</dbReference>
<dbReference type="RefSeq" id="WP_109741444.1">
    <property type="nucleotide sequence ID" value="NZ_QGGO01000003.1"/>
</dbReference>
<evidence type="ECO:0000259" key="6">
    <source>
        <dbReference type="Pfam" id="PF13508"/>
    </source>
</evidence>
<comment type="caution">
    <text evidence="7">The sequence shown here is derived from an EMBL/GenBank/DDBJ whole genome shotgun (WGS) entry which is preliminary data.</text>
</comment>
<evidence type="ECO:0000313" key="8">
    <source>
        <dbReference type="Proteomes" id="UP000245489"/>
    </source>
</evidence>
<evidence type="ECO:0000256" key="3">
    <source>
        <dbReference type="ARBA" id="ARBA00022679"/>
    </source>
</evidence>
<dbReference type="PANTHER" id="PTHR36449:SF1">
    <property type="entry name" value="ACETYLTRANSFERASE"/>
    <property type="match status" value="1"/>
</dbReference>
<dbReference type="EMBL" id="QGGO01000003">
    <property type="protein sequence ID" value="PWK28452.1"/>
    <property type="molecule type" value="Genomic_DNA"/>
</dbReference>
<protein>
    <submittedName>
        <fullName evidence="7">Putative GNAT family N-acyltransferase</fullName>
    </submittedName>
</protein>
<evidence type="ECO:0000256" key="4">
    <source>
        <dbReference type="ARBA" id="ARBA00023315"/>
    </source>
</evidence>
<evidence type="ECO:0000256" key="1">
    <source>
        <dbReference type="ARBA" id="ARBA00022491"/>
    </source>
</evidence>
<dbReference type="OrthoDB" id="9799147at2"/>
<dbReference type="Pfam" id="PF13508">
    <property type="entry name" value="Acetyltransf_7"/>
    <property type="match status" value="1"/>
</dbReference>
<keyword evidence="3 7" id="KW-0808">Transferase</keyword>
<name>A0A316EC49_9BACT</name>
<gene>
    <name evidence="7" type="ORF">LV89_00656</name>
</gene>
<keyword evidence="4 7" id="KW-0012">Acyltransferase</keyword>
<dbReference type="Gene3D" id="3.40.630.30">
    <property type="match status" value="1"/>
</dbReference>
<evidence type="ECO:0000313" key="7">
    <source>
        <dbReference type="EMBL" id="PWK28452.1"/>
    </source>
</evidence>
<comment type="catalytic activity">
    <reaction evidence="5">
        <text>glycyl-tRNA(Gly) + acetyl-CoA = N-acetylglycyl-tRNA(Gly) + CoA + H(+)</text>
        <dbReference type="Rhea" id="RHEA:81867"/>
        <dbReference type="Rhea" id="RHEA-COMP:9683"/>
        <dbReference type="Rhea" id="RHEA-COMP:19766"/>
        <dbReference type="ChEBI" id="CHEBI:15378"/>
        <dbReference type="ChEBI" id="CHEBI:57287"/>
        <dbReference type="ChEBI" id="CHEBI:57288"/>
        <dbReference type="ChEBI" id="CHEBI:78522"/>
        <dbReference type="ChEBI" id="CHEBI:232036"/>
    </reaction>
</comment>
<evidence type="ECO:0000256" key="2">
    <source>
        <dbReference type="ARBA" id="ARBA00022649"/>
    </source>
</evidence>
<dbReference type="PANTHER" id="PTHR36449">
    <property type="entry name" value="ACETYLTRANSFERASE-RELATED"/>
    <property type="match status" value="1"/>
</dbReference>
<dbReference type="InterPro" id="IPR016181">
    <property type="entry name" value="Acyl_CoA_acyltransferase"/>
</dbReference>
<dbReference type="AlphaFoldDB" id="A0A316EC49"/>
<organism evidence="7 8">
    <name type="scientific">Arcicella aurantiaca</name>
    <dbReference type="NCBI Taxonomy" id="591202"/>
    <lineage>
        <taxon>Bacteria</taxon>
        <taxon>Pseudomonadati</taxon>
        <taxon>Bacteroidota</taxon>
        <taxon>Cytophagia</taxon>
        <taxon>Cytophagales</taxon>
        <taxon>Flectobacillaceae</taxon>
        <taxon>Arcicella</taxon>
    </lineage>
</organism>
<dbReference type="SUPFAM" id="SSF55729">
    <property type="entry name" value="Acyl-CoA N-acyltransferases (Nat)"/>
    <property type="match status" value="1"/>
</dbReference>
<feature type="domain" description="N-acetyltransferase" evidence="6">
    <location>
        <begin position="48"/>
        <end position="147"/>
    </location>
</feature>
<sequence>MILKVQKLESLHIKEKFSCGYDLLDNYLKRQANQDIKRKLSSCTVLVDEQNIVKGYFILSANSIRRQDLPDELIKKLPPSYSDLPVILLGRIAIDKSIQGNGFGEILLFDALKKCLDVSNQLDILAVVVDPIDNKAISFYKSYGFIELPTSDKMFLSMKTIEQL</sequence>
<keyword evidence="2" id="KW-1277">Toxin-antitoxin system</keyword>
<proteinExistence type="predicted"/>
<reference evidence="7 8" key="1">
    <citation type="submission" date="2018-05" db="EMBL/GenBank/DDBJ databases">
        <title>Genomic Encyclopedia of Archaeal and Bacterial Type Strains, Phase II (KMG-II): from individual species to whole genera.</title>
        <authorList>
            <person name="Goeker M."/>
        </authorList>
    </citation>
    <scope>NUCLEOTIDE SEQUENCE [LARGE SCALE GENOMIC DNA]</scope>
    <source>
        <strain evidence="7 8">DSM 22214</strain>
    </source>
</reference>
<keyword evidence="8" id="KW-1185">Reference proteome</keyword>